<reference evidence="2" key="1">
    <citation type="journal article" date="2017" name="J. Biotechnol.">
        <title>Complete genome sequence of Novosphingobium resinovorum SA1, a versatile xenobiotic-degrading bacterium capable of utilizing sulfanilic acid.</title>
        <authorList>
            <person name="Hegedus B."/>
            <person name="Kos P.B."/>
            <person name="Balint B."/>
            <person name="Maroti G."/>
            <person name="Gan H.M."/>
            <person name="Perei K."/>
            <person name="Rakhely G."/>
        </authorList>
    </citation>
    <scope>NUCLEOTIDE SEQUENCE [LARGE SCALE GENOMIC DNA]</scope>
    <source>
        <strain evidence="2">SA1</strain>
    </source>
</reference>
<dbReference type="RefSeq" id="WP_069708099.1">
    <property type="nucleotide sequence ID" value="NZ_CP017075.1"/>
</dbReference>
<protein>
    <submittedName>
        <fullName evidence="1">Uncharacterized protein</fullName>
    </submittedName>
</protein>
<accession>A0A1D8A3W0</accession>
<evidence type="ECO:0000313" key="2">
    <source>
        <dbReference type="Proteomes" id="UP000094626"/>
    </source>
</evidence>
<proteinExistence type="predicted"/>
<dbReference type="AlphaFoldDB" id="A0A1D8A3W0"/>
<organism evidence="1 2">
    <name type="scientific">Novosphingobium resinovorum</name>
    <dbReference type="NCBI Taxonomy" id="158500"/>
    <lineage>
        <taxon>Bacteria</taxon>
        <taxon>Pseudomonadati</taxon>
        <taxon>Pseudomonadota</taxon>
        <taxon>Alphaproteobacteria</taxon>
        <taxon>Sphingomonadales</taxon>
        <taxon>Sphingomonadaceae</taxon>
        <taxon>Novosphingobium</taxon>
    </lineage>
</organism>
<dbReference type="OrthoDB" id="7584185at2"/>
<sequence length="121" mass="13550">MAAIDEAVVLPHDAHPIADYAKYYSQGPDNDIVAVFILPDLLAQKANQVCDRMKDDLARSSRVRCVADGVPLINAGERFWLEDWQKLPWIFDPKCGDISVVFDRDNSQFKEVRCTGKGAPT</sequence>
<gene>
    <name evidence="1" type="ORF">BES08_08570</name>
</gene>
<keyword evidence="2" id="KW-1185">Reference proteome</keyword>
<dbReference type="KEGG" id="nre:BES08_08570"/>
<dbReference type="Proteomes" id="UP000094626">
    <property type="component" value="Chromosome"/>
</dbReference>
<dbReference type="EMBL" id="CP017075">
    <property type="protein sequence ID" value="AOR76795.1"/>
    <property type="molecule type" value="Genomic_DNA"/>
</dbReference>
<evidence type="ECO:0000313" key="1">
    <source>
        <dbReference type="EMBL" id="AOR76795.1"/>
    </source>
</evidence>
<name>A0A1D8A3W0_9SPHN</name>